<reference evidence="9 10" key="1">
    <citation type="journal article" date="2023" name="Arcadia Sci">
        <title>De novo assembly of a long-read Amblyomma americanum tick genome.</title>
        <authorList>
            <person name="Chou S."/>
            <person name="Poskanzer K.E."/>
            <person name="Rollins M."/>
            <person name="Thuy-Boun P.S."/>
        </authorList>
    </citation>
    <scope>NUCLEOTIDE SEQUENCE [LARGE SCALE GENOMIC DNA]</scope>
    <source>
        <strain evidence="9">F_SG_1</strain>
        <tissue evidence="9">Salivary glands</tissue>
    </source>
</reference>
<feature type="transmembrane region" description="Helical" evidence="8">
    <location>
        <begin position="199"/>
        <end position="222"/>
    </location>
</feature>
<evidence type="ECO:0008006" key="11">
    <source>
        <dbReference type="Google" id="ProtNLM"/>
    </source>
</evidence>
<dbReference type="PRINTS" id="PR00171">
    <property type="entry name" value="SUGRTRNSPORT"/>
</dbReference>
<feature type="transmembrane region" description="Helical" evidence="8">
    <location>
        <begin position="344"/>
        <end position="366"/>
    </location>
</feature>
<organism evidence="9 10">
    <name type="scientific">Amblyomma americanum</name>
    <name type="common">Lone star tick</name>
    <dbReference type="NCBI Taxonomy" id="6943"/>
    <lineage>
        <taxon>Eukaryota</taxon>
        <taxon>Metazoa</taxon>
        <taxon>Ecdysozoa</taxon>
        <taxon>Arthropoda</taxon>
        <taxon>Chelicerata</taxon>
        <taxon>Arachnida</taxon>
        <taxon>Acari</taxon>
        <taxon>Parasitiformes</taxon>
        <taxon>Ixodida</taxon>
        <taxon>Ixodoidea</taxon>
        <taxon>Ixodidae</taxon>
        <taxon>Amblyomminae</taxon>
        <taxon>Amblyomma</taxon>
    </lineage>
</organism>
<dbReference type="PANTHER" id="PTHR48021">
    <property type="match status" value="1"/>
</dbReference>
<proteinExistence type="predicted"/>
<feature type="transmembrane region" description="Helical" evidence="8">
    <location>
        <begin position="416"/>
        <end position="437"/>
    </location>
</feature>
<dbReference type="InterPro" id="IPR003663">
    <property type="entry name" value="Sugar/inositol_transpt"/>
</dbReference>
<dbReference type="InterPro" id="IPR005828">
    <property type="entry name" value="MFS_sugar_transport-like"/>
</dbReference>
<evidence type="ECO:0000256" key="8">
    <source>
        <dbReference type="SAM" id="Phobius"/>
    </source>
</evidence>
<dbReference type="SUPFAM" id="SSF103473">
    <property type="entry name" value="MFS general substrate transporter"/>
    <property type="match status" value="1"/>
</dbReference>
<keyword evidence="7 8" id="KW-0472">Membrane</keyword>
<dbReference type="GO" id="GO:0022857">
    <property type="term" value="F:transmembrane transporter activity"/>
    <property type="evidence" value="ECO:0007669"/>
    <property type="project" value="InterPro"/>
</dbReference>
<dbReference type="FunFam" id="1.20.1250.20:FF:000218">
    <property type="entry name" value="facilitated trehalose transporter Tret1"/>
    <property type="match status" value="1"/>
</dbReference>
<evidence type="ECO:0000313" key="9">
    <source>
        <dbReference type="EMBL" id="KAK8774496.1"/>
    </source>
</evidence>
<dbReference type="Pfam" id="PF00083">
    <property type="entry name" value="Sugar_tr"/>
    <property type="match status" value="1"/>
</dbReference>
<evidence type="ECO:0000256" key="1">
    <source>
        <dbReference type="ARBA" id="ARBA00004651"/>
    </source>
</evidence>
<comment type="subcellular location">
    <subcellularLocation>
        <location evidence="1">Cell membrane</location>
        <topology evidence="1">Multi-pass membrane protein</topology>
    </subcellularLocation>
</comment>
<dbReference type="Proteomes" id="UP001321473">
    <property type="component" value="Unassembled WGS sequence"/>
</dbReference>
<evidence type="ECO:0000313" key="10">
    <source>
        <dbReference type="Proteomes" id="UP001321473"/>
    </source>
</evidence>
<dbReference type="InterPro" id="IPR050549">
    <property type="entry name" value="MFS_Trehalose_Transporter"/>
</dbReference>
<keyword evidence="5 8" id="KW-0812">Transmembrane</keyword>
<keyword evidence="10" id="KW-1185">Reference proteome</keyword>
<feature type="transmembrane region" description="Helical" evidence="8">
    <location>
        <begin position="118"/>
        <end position="140"/>
    </location>
</feature>
<dbReference type="AlphaFoldDB" id="A0AAQ4EI83"/>
<dbReference type="PANTHER" id="PTHR48021:SF1">
    <property type="entry name" value="GH07001P-RELATED"/>
    <property type="match status" value="1"/>
</dbReference>
<dbReference type="GO" id="GO:0005886">
    <property type="term" value="C:plasma membrane"/>
    <property type="evidence" value="ECO:0007669"/>
    <property type="project" value="UniProtKB-SubCell"/>
</dbReference>
<evidence type="ECO:0000256" key="5">
    <source>
        <dbReference type="ARBA" id="ARBA00022692"/>
    </source>
</evidence>
<feature type="transmembrane region" description="Helical" evidence="8">
    <location>
        <begin position="275"/>
        <end position="302"/>
    </location>
</feature>
<keyword evidence="6 8" id="KW-1133">Transmembrane helix</keyword>
<protein>
    <recommendedName>
        <fullName evidence="11">Sugar transporter</fullName>
    </recommendedName>
</protein>
<feature type="transmembrane region" description="Helical" evidence="8">
    <location>
        <begin position="174"/>
        <end position="193"/>
    </location>
</feature>
<accession>A0AAQ4EI83</accession>
<dbReference type="InterPro" id="IPR036259">
    <property type="entry name" value="MFS_trans_sf"/>
</dbReference>
<name>A0AAQ4EI83_AMBAM</name>
<feature type="transmembrane region" description="Helical" evidence="8">
    <location>
        <begin position="88"/>
        <end position="106"/>
    </location>
</feature>
<evidence type="ECO:0000256" key="4">
    <source>
        <dbReference type="ARBA" id="ARBA00022597"/>
    </source>
</evidence>
<feature type="transmembrane region" description="Helical" evidence="8">
    <location>
        <begin position="449"/>
        <end position="467"/>
    </location>
</feature>
<keyword evidence="2" id="KW-0813">Transport</keyword>
<dbReference type="EMBL" id="JARKHS020015369">
    <property type="protein sequence ID" value="KAK8774496.1"/>
    <property type="molecule type" value="Genomic_DNA"/>
</dbReference>
<evidence type="ECO:0000256" key="2">
    <source>
        <dbReference type="ARBA" id="ARBA00022448"/>
    </source>
</evidence>
<keyword evidence="3" id="KW-1003">Cell membrane</keyword>
<sequence>MIGTAPLNGAAARLTAIIGDRVLAVPVYDVTNAVDACVGSAADGRRRLYLAVASTYMATLSVGLVMSYSSPALPDIRRKMGISEHDAAWFGSLLMAGGFIGGILSGQLLNLIGRKRTLCIAAVLFAAGWLCLAFADFTALLFAGRFLGGGGMAIASAGSAVFVAEVAPTSLRGVLNTGCNFLVSLGILLGYVMGKWLDYKWLAIASLAPAVISGAAFFFYVLDSPLWLLQKGRRKEAIESMQFYRGPLNKDEFGALESSAGNVTGMTMSDVKQPYIYKAFLCALLVLLMQQVSAINVLIFFAQDIFQDAGMSLAADNCAILVGGILSGTFLVATLLADKVGRKPLFAISTALSAASLAALGLSLHFKDVKGQDFHVKYGWLPLVSIVLYFVGYSLGLGPLPFVFLGELVPLKAKGVATGVCMFIFNLTGFLITKVYTDLVDLMGTSATYWLYGFLLAVTFVFFILFVPETKGKTLEEIEQLFGKEVPPSKLGKIDDVMTCHL</sequence>
<evidence type="ECO:0000256" key="7">
    <source>
        <dbReference type="ARBA" id="ARBA00023136"/>
    </source>
</evidence>
<dbReference type="Gene3D" id="1.20.1250.20">
    <property type="entry name" value="MFS general substrate transporter like domains"/>
    <property type="match status" value="1"/>
</dbReference>
<comment type="caution">
    <text evidence="9">The sequence shown here is derived from an EMBL/GenBank/DDBJ whole genome shotgun (WGS) entry which is preliminary data.</text>
</comment>
<gene>
    <name evidence="9" type="ORF">V5799_010982</name>
</gene>
<keyword evidence="4" id="KW-0762">Sugar transport</keyword>
<feature type="transmembrane region" description="Helical" evidence="8">
    <location>
        <begin position="146"/>
        <end position="167"/>
    </location>
</feature>
<evidence type="ECO:0000256" key="6">
    <source>
        <dbReference type="ARBA" id="ARBA00022989"/>
    </source>
</evidence>
<feature type="transmembrane region" description="Helical" evidence="8">
    <location>
        <begin position="48"/>
        <end position="68"/>
    </location>
</feature>
<feature type="transmembrane region" description="Helical" evidence="8">
    <location>
        <begin position="314"/>
        <end position="337"/>
    </location>
</feature>
<feature type="transmembrane region" description="Helical" evidence="8">
    <location>
        <begin position="378"/>
        <end position="404"/>
    </location>
</feature>
<evidence type="ECO:0000256" key="3">
    <source>
        <dbReference type="ARBA" id="ARBA00022475"/>
    </source>
</evidence>